<accession>A0A9P9L5Z9</accession>
<feature type="transmembrane region" description="Helical" evidence="1">
    <location>
        <begin position="67"/>
        <end position="91"/>
    </location>
</feature>
<comment type="caution">
    <text evidence="2">The sequence shown here is derived from an EMBL/GenBank/DDBJ whole genome shotgun (WGS) entry which is preliminary data.</text>
</comment>
<sequence>MPGGRKPLLPMSFVYAMDATLPVCPSAPPRTSRETTHPTFSLLFFVSVSTGEDDFSRSSMGSAGSSYIHYFIHVILSVSFLLLFSSFFTYLPTYLFSSPSRGRSRSLRRQWFSQTIQATPFFVYVFIRQLCLLRCGQLAFRSFRMLGHVAFT</sequence>
<evidence type="ECO:0008006" key="4">
    <source>
        <dbReference type="Google" id="ProtNLM"/>
    </source>
</evidence>
<keyword evidence="1" id="KW-0812">Transmembrane</keyword>
<evidence type="ECO:0000256" key="1">
    <source>
        <dbReference type="SAM" id="Phobius"/>
    </source>
</evidence>
<keyword evidence="1" id="KW-0472">Membrane</keyword>
<organism evidence="2 3">
    <name type="scientific">Fusarium solani</name>
    <name type="common">Filamentous fungus</name>
    <dbReference type="NCBI Taxonomy" id="169388"/>
    <lineage>
        <taxon>Eukaryota</taxon>
        <taxon>Fungi</taxon>
        <taxon>Dikarya</taxon>
        <taxon>Ascomycota</taxon>
        <taxon>Pezizomycotina</taxon>
        <taxon>Sordariomycetes</taxon>
        <taxon>Hypocreomycetidae</taxon>
        <taxon>Hypocreales</taxon>
        <taxon>Nectriaceae</taxon>
        <taxon>Fusarium</taxon>
        <taxon>Fusarium solani species complex</taxon>
    </lineage>
</organism>
<keyword evidence="3" id="KW-1185">Reference proteome</keyword>
<reference evidence="2" key="1">
    <citation type="journal article" date="2021" name="Nat. Commun.">
        <title>Genetic determinants of endophytism in the Arabidopsis root mycobiome.</title>
        <authorList>
            <person name="Mesny F."/>
            <person name="Miyauchi S."/>
            <person name="Thiergart T."/>
            <person name="Pickel B."/>
            <person name="Atanasova L."/>
            <person name="Karlsson M."/>
            <person name="Huettel B."/>
            <person name="Barry K.W."/>
            <person name="Haridas S."/>
            <person name="Chen C."/>
            <person name="Bauer D."/>
            <person name="Andreopoulos W."/>
            <person name="Pangilinan J."/>
            <person name="LaButti K."/>
            <person name="Riley R."/>
            <person name="Lipzen A."/>
            <person name="Clum A."/>
            <person name="Drula E."/>
            <person name="Henrissat B."/>
            <person name="Kohler A."/>
            <person name="Grigoriev I.V."/>
            <person name="Martin F.M."/>
            <person name="Hacquard S."/>
        </authorList>
    </citation>
    <scope>NUCLEOTIDE SEQUENCE</scope>
    <source>
        <strain evidence="2">FSSC 5 MPI-SDFR-AT-0091</strain>
    </source>
</reference>
<evidence type="ECO:0000313" key="2">
    <source>
        <dbReference type="EMBL" id="KAH7275460.1"/>
    </source>
</evidence>
<dbReference type="AlphaFoldDB" id="A0A9P9L5Z9"/>
<name>A0A9P9L5Z9_FUSSL</name>
<protein>
    <recommendedName>
        <fullName evidence="4">Transmembrane protein</fullName>
    </recommendedName>
</protein>
<evidence type="ECO:0000313" key="3">
    <source>
        <dbReference type="Proteomes" id="UP000736672"/>
    </source>
</evidence>
<dbReference type="EMBL" id="JAGTJS010000001">
    <property type="protein sequence ID" value="KAH7275460.1"/>
    <property type="molecule type" value="Genomic_DNA"/>
</dbReference>
<dbReference type="Proteomes" id="UP000736672">
    <property type="component" value="Unassembled WGS sequence"/>
</dbReference>
<gene>
    <name evidence="2" type="ORF">B0J15DRAFT_16646</name>
</gene>
<proteinExistence type="predicted"/>
<keyword evidence="1" id="KW-1133">Transmembrane helix</keyword>